<accession>A0ABV4V5T7</accession>
<dbReference type="NCBIfam" id="TIGR01549">
    <property type="entry name" value="HAD-SF-IA-v1"/>
    <property type="match status" value="1"/>
</dbReference>
<evidence type="ECO:0000256" key="2">
    <source>
        <dbReference type="ARBA" id="ARBA00006171"/>
    </source>
</evidence>
<dbReference type="SFLD" id="SFLDS00003">
    <property type="entry name" value="Haloacid_Dehalogenase"/>
    <property type="match status" value="1"/>
</dbReference>
<keyword evidence="4" id="KW-0460">Magnesium</keyword>
<organism evidence="6 7">
    <name type="scientific">Paenibacillus oleatilyticus</name>
    <dbReference type="NCBI Taxonomy" id="2594886"/>
    <lineage>
        <taxon>Bacteria</taxon>
        <taxon>Bacillati</taxon>
        <taxon>Bacillota</taxon>
        <taxon>Bacilli</taxon>
        <taxon>Bacillales</taxon>
        <taxon>Paenibacillaceae</taxon>
        <taxon>Paenibacillus</taxon>
    </lineage>
</organism>
<dbReference type="Pfam" id="PF00702">
    <property type="entry name" value="Hydrolase"/>
    <property type="match status" value="1"/>
</dbReference>
<reference evidence="6 7" key="1">
    <citation type="submission" date="2024-09" db="EMBL/GenBank/DDBJ databases">
        <authorList>
            <person name="Makale K.P.P."/>
            <person name="Makhzoum A."/>
            <person name="Rantong G."/>
            <person name="Rahube T.O."/>
        </authorList>
    </citation>
    <scope>NUCLEOTIDE SEQUENCE [LARGE SCALE GENOMIC DNA]</scope>
    <source>
        <strain evidence="6 7">KM_D13</strain>
    </source>
</reference>
<dbReference type="InterPro" id="IPR023198">
    <property type="entry name" value="PGP-like_dom2"/>
</dbReference>
<comment type="similarity">
    <text evidence="2">Belongs to the HAD-like hydrolase superfamily. CbbY/CbbZ/Gph/YieH family.</text>
</comment>
<dbReference type="InterPro" id="IPR036412">
    <property type="entry name" value="HAD-like_sf"/>
</dbReference>
<dbReference type="PRINTS" id="PR00413">
    <property type="entry name" value="HADHALOGNASE"/>
</dbReference>
<evidence type="ECO:0000256" key="5">
    <source>
        <dbReference type="ARBA" id="ARBA00023277"/>
    </source>
</evidence>
<keyword evidence="6" id="KW-0378">Hydrolase</keyword>
<dbReference type="SFLD" id="SFLDG01135">
    <property type="entry name" value="C1.5.6:_HAD__Beta-PGM__Phospha"/>
    <property type="match status" value="1"/>
</dbReference>
<dbReference type="RefSeq" id="WP_373954319.1">
    <property type="nucleotide sequence ID" value="NZ_JBHDLN010000009.1"/>
</dbReference>
<dbReference type="InterPro" id="IPR006439">
    <property type="entry name" value="HAD-SF_hydro_IA"/>
</dbReference>
<comment type="caution">
    <text evidence="6">The sequence shown here is derived from an EMBL/GenBank/DDBJ whole genome shotgun (WGS) entry which is preliminary data.</text>
</comment>
<dbReference type="EMBL" id="JBHDLN010000009">
    <property type="protein sequence ID" value="MFB0844423.1"/>
    <property type="molecule type" value="Genomic_DNA"/>
</dbReference>
<keyword evidence="3" id="KW-0479">Metal-binding</keyword>
<dbReference type="PANTHER" id="PTHR46193">
    <property type="entry name" value="6-PHOSPHOGLUCONATE PHOSPHATASE"/>
    <property type="match status" value="1"/>
</dbReference>
<dbReference type="InterPro" id="IPR051600">
    <property type="entry name" value="Beta-PGM-like"/>
</dbReference>
<dbReference type="Proteomes" id="UP001575622">
    <property type="component" value="Unassembled WGS sequence"/>
</dbReference>
<evidence type="ECO:0000313" key="6">
    <source>
        <dbReference type="EMBL" id="MFB0844423.1"/>
    </source>
</evidence>
<dbReference type="SUPFAM" id="SSF56784">
    <property type="entry name" value="HAD-like"/>
    <property type="match status" value="1"/>
</dbReference>
<dbReference type="GO" id="GO:0016787">
    <property type="term" value="F:hydrolase activity"/>
    <property type="evidence" value="ECO:0007669"/>
    <property type="project" value="UniProtKB-KW"/>
</dbReference>
<sequence>MIKSIQTSFVEDRFHAIEIGKGERENDMFTAFIFDMDGVIIDSEPLHFKVDMEVMEGLGVPITKEELEGYVGMTNPEMWTRIRLKYGLTPSVEEIIELQLKRKLAYLEASDDRPIEGITELLHSLHGTKRIGLASSSPRVFIEAVLNKFGLLSYFDFVISGEEVDHGKPAPDIYLKAAEMLGASPDQCIVLEDARHGVAAAKAAGMTCIGFQNANSGDQNLSKADWIVGSIRQIRLEELERLIPSAEAGA</sequence>
<dbReference type="PANTHER" id="PTHR46193:SF18">
    <property type="entry name" value="HEXITOL PHOSPHATASE B"/>
    <property type="match status" value="1"/>
</dbReference>
<dbReference type="InterPro" id="IPR023214">
    <property type="entry name" value="HAD_sf"/>
</dbReference>
<comment type="cofactor">
    <cofactor evidence="1">
        <name>Mg(2+)</name>
        <dbReference type="ChEBI" id="CHEBI:18420"/>
    </cofactor>
</comment>
<proteinExistence type="inferred from homology"/>
<dbReference type="CDD" id="cd16423">
    <property type="entry name" value="HAD_BPGM-like"/>
    <property type="match status" value="1"/>
</dbReference>
<dbReference type="Gene3D" id="1.10.150.240">
    <property type="entry name" value="Putative phosphatase, domain 2"/>
    <property type="match status" value="1"/>
</dbReference>
<keyword evidence="5" id="KW-0119">Carbohydrate metabolism</keyword>
<name>A0ABV4V5T7_9BACL</name>
<protein>
    <submittedName>
        <fullName evidence="6">HAD family hydrolase</fullName>
    </submittedName>
</protein>
<evidence type="ECO:0000256" key="1">
    <source>
        <dbReference type="ARBA" id="ARBA00001946"/>
    </source>
</evidence>
<dbReference type="Gene3D" id="3.40.50.1000">
    <property type="entry name" value="HAD superfamily/HAD-like"/>
    <property type="match status" value="1"/>
</dbReference>
<evidence type="ECO:0000256" key="4">
    <source>
        <dbReference type="ARBA" id="ARBA00022842"/>
    </source>
</evidence>
<gene>
    <name evidence="6" type="ORF">ACEU3E_19735</name>
</gene>
<dbReference type="SFLD" id="SFLDG01129">
    <property type="entry name" value="C1.5:_HAD__Beta-PGM__Phosphata"/>
    <property type="match status" value="1"/>
</dbReference>
<dbReference type="NCBIfam" id="TIGR01509">
    <property type="entry name" value="HAD-SF-IA-v3"/>
    <property type="match status" value="1"/>
</dbReference>
<evidence type="ECO:0000256" key="3">
    <source>
        <dbReference type="ARBA" id="ARBA00022723"/>
    </source>
</evidence>
<keyword evidence="7" id="KW-1185">Reference proteome</keyword>
<evidence type="ECO:0000313" key="7">
    <source>
        <dbReference type="Proteomes" id="UP001575622"/>
    </source>
</evidence>